<evidence type="ECO:0000256" key="1">
    <source>
        <dbReference type="ARBA" id="ARBA00022741"/>
    </source>
</evidence>
<dbReference type="SUPFAM" id="SSF52540">
    <property type="entry name" value="P-loop containing nucleoside triphosphate hydrolases"/>
    <property type="match status" value="1"/>
</dbReference>
<comment type="caution">
    <text evidence="7">The sequence shown here is derived from an EMBL/GenBank/DDBJ whole genome shotgun (WGS) entry which is preliminary data.</text>
</comment>
<dbReference type="Pfam" id="PF02954">
    <property type="entry name" value="HTH_8"/>
    <property type="match status" value="1"/>
</dbReference>
<dbReference type="InterPro" id="IPR002197">
    <property type="entry name" value="HTH_Fis"/>
</dbReference>
<dbReference type="CDD" id="cd00009">
    <property type="entry name" value="AAA"/>
    <property type="match status" value="1"/>
</dbReference>
<dbReference type="Proteomes" id="UP000031278">
    <property type="component" value="Unassembled WGS sequence"/>
</dbReference>
<dbReference type="PROSITE" id="PS00675">
    <property type="entry name" value="SIGMA54_INTERACT_1"/>
    <property type="match status" value="1"/>
</dbReference>
<dbReference type="FunFam" id="3.40.50.300:FF:000006">
    <property type="entry name" value="DNA-binding transcriptional regulator NtrC"/>
    <property type="match status" value="1"/>
</dbReference>
<gene>
    <name evidence="7" type="ORF">RJ45_19400</name>
</gene>
<reference evidence="7 8" key="1">
    <citation type="submission" date="2014-12" db="EMBL/GenBank/DDBJ databases">
        <title>Genome sequencing of Photobacterium gaetbulicola AD005a.</title>
        <authorList>
            <person name="Adrian T.G.S."/>
            <person name="Chan K.G."/>
        </authorList>
    </citation>
    <scope>NUCLEOTIDE SEQUENCE [LARGE SCALE GENOMIC DNA]</scope>
    <source>
        <strain evidence="7 8">AD005a</strain>
    </source>
</reference>
<dbReference type="GO" id="GO:0006355">
    <property type="term" value="P:regulation of DNA-templated transcription"/>
    <property type="evidence" value="ECO:0007669"/>
    <property type="project" value="InterPro"/>
</dbReference>
<protein>
    <submittedName>
        <fullName evidence="7">Fis family transcriptional regulator</fullName>
    </submittedName>
</protein>
<keyword evidence="3" id="KW-0805">Transcription regulation</keyword>
<evidence type="ECO:0000256" key="4">
    <source>
        <dbReference type="ARBA" id="ARBA00023125"/>
    </source>
</evidence>
<keyword evidence="2" id="KW-0067">ATP-binding</keyword>
<dbReference type="InterPro" id="IPR025944">
    <property type="entry name" value="Sigma_54_int_dom_CS"/>
</dbReference>
<dbReference type="InterPro" id="IPR058031">
    <property type="entry name" value="AAA_lid_NorR"/>
</dbReference>
<keyword evidence="5" id="KW-0804">Transcription</keyword>
<keyword evidence="4" id="KW-0238">DNA-binding</keyword>
<dbReference type="Gene3D" id="3.40.50.300">
    <property type="entry name" value="P-loop containing nucleotide triphosphate hydrolases"/>
    <property type="match status" value="1"/>
</dbReference>
<dbReference type="AlphaFoldDB" id="A0A0B9GAY8"/>
<dbReference type="GO" id="GO:0005524">
    <property type="term" value="F:ATP binding"/>
    <property type="evidence" value="ECO:0007669"/>
    <property type="project" value="UniProtKB-KW"/>
</dbReference>
<dbReference type="InterPro" id="IPR027417">
    <property type="entry name" value="P-loop_NTPase"/>
</dbReference>
<dbReference type="PROSITE" id="PS00688">
    <property type="entry name" value="SIGMA54_INTERACT_3"/>
    <property type="match status" value="1"/>
</dbReference>
<organism evidence="7 8">
    <name type="scientific">Photobacterium gaetbulicola</name>
    <dbReference type="NCBI Taxonomy" id="1295392"/>
    <lineage>
        <taxon>Bacteria</taxon>
        <taxon>Pseudomonadati</taxon>
        <taxon>Pseudomonadota</taxon>
        <taxon>Gammaproteobacteria</taxon>
        <taxon>Vibrionales</taxon>
        <taxon>Vibrionaceae</taxon>
        <taxon>Photobacterium</taxon>
    </lineage>
</organism>
<dbReference type="Gene3D" id="1.10.8.60">
    <property type="match status" value="1"/>
</dbReference>
<proteinExistence type="predicted"/>
<dbReference type="InterPro" id="IPR009057">
    <property type="entry name" value="Homeodomain-like_sf"/>
</dbReference>
<evidence type="ECO:0000256" key="2">
    <source>
        <dbReference type="ARBA" id="ARBA00022840"/>
    </source>
</evidence>
<dbReference type="RefSeq" id="WP_039466107.1">
    <property type="nucleotide sequence ID" value="NZ_JWLZ01000185.1"/>
</dbReference>
<keyword evidence="1" id="KW-0547">Nucleotide-binding</keyword>
<dbReference type="PANTHER" id="PTHR32071:SF117">
    <property type="entry name" value="PTS-DEPENDENT DIHYDROXYACETONE KINASE OPERON REGULATORY PROTEIN-RELATED"/>
    <property type="match status" value="1"/>
</dbReference>
<dbReference type="Pfam" id="PF25601">
    <property type="entry name" value="AAA_lid_14"/>
    <property type="match status" value="1"/>
</dbReference>
<dbReference type="PROSITE" id="PS50045">
    <property type="entry name" value="SIGMA54_INTERACT_4"/>
    <property type="match status" value="1"/>
</dbReference>
<dbReference type="EMBL" id="JWLZ01000185">
    <property type="protein sequence ID" value="KHT62085.1"/>
    <property type="molecule type" value="Genomic_DNA"/>
</dbReference>
<dbReference type="InterPro" id="IPR025943">
    <property type="entry name" value="Sigma_54_int_dom_ATP-bd_2"/>
</dbReference>
<feature type="domain" description="Sigma-54 factor interaction" evidence="6">
    <location>
        <begin position="270"/>
        <end position="500"/>
    </location>
</feature>
<dbReference type="PROSITE" id="PS00676">
    <property type="entry name" value="SIGMA54_INTERACT_2"/>
    <property type="match status" value="1"/>
</dbReference>
<name>A0A0B9GAY8_9GAMM</name>
<sequence>MLNTPRPSELMQLQPTILRFTQMLSAVLKIDAEVVDADLVRIAGTGPYSKFFGKKLNTSSRIFRYILETHEEKVVVKSRTDPLCEGCTNKNGCREMAFLGVPIMIEDRCLGVISLVAFSEESRERIKDNVQLFSDYIKHIAQIVVSKVVEKNSNSDGLDEVFTNLIENMDQGVLVLDENNRVKYGNQPALNNLNITQEALHSIEINIQPLSLHNNEMKGHQQHIISLGGRQELLVGQFYNAHGHQLFLMAFHQPNSALMIPDHEPQFATVIGECSKMRQLKKLITRIASSPSSVLINGESGTGKEVIANAVHNLSDRSQYPFIAINCAAIPDQLLESELFGYVKGAFTGASTKGKTGLIQAANKGTLFLDEIGDMSMTLQAKLLRVLEEREVMPIGSNKAVPVDIRIISATNRNFQEMIATNKFREDLYYRLNVIPIHLPPLKEREGDIALLINYFLEHHTQKIGVTYPGISAEAMRRLNAYHWPGNVRELSNLVEYLVNVVPEGDPIDVDLLPPYFEQTPEASSPQELLNDDCSMSLEEMEKIRIEEAISRLGNRKMVAEELGIGIATLYRKIKKYGLSNHRAA</sequence>
<dbReference type="SMART" id="SM00382">
    <property type="entry name" value="AAA"/>
    <property type="match status" value="1"/>
</dbReference>
<dbReference type="Pfam" id="PF00158">
    <property type="entry name" value="Sigma54_activat"/>
    <property type="match status" value="1"/>
</dbReference>
<dbReference type="InterPro" id="IPR002078">
    <property type="entry name" value="Sigma_54_int"/>
</dbReference>
<evidence type="ECO:0000256" key="3">
    <source>
        <dbReference type="ARBA" id="ARBA00023015"/>
    </source>
</evidence>
<evidence type="ECO:0000313" key="7">
    <source>
        <dbReference type="EMBL" id="KHT62085.1"/>
    </source>
</evidence>
<dbReference type="Gene3D" id="1.10.10.60">
    <property type="entry name" value="Homeodomain-like"/>
    <property type="match status" value="1"/>
</dbReference>
<dbReference type="PANTHER" id="PTHR32071">
    <property type="entry name" value="TRANSCRIPTIONAL REGULATORY PROTEIN"/>
    <property type="match status" value="1"/>
</dbReference>
<evidence type="ECO:0000313" key="8">
    <source>
        <dbReference type="Proteomes" id="UP000031278"/>
    </source>
</evidence>
<dbReference type="SUPFAM" id="SSF46689">
    <property type="entry name" value="Homeodomain-like"/>
    <property type="match status" value="1"/>
</dbReference>
<evidence type="ECO:0000259" key="6">
    <source>
        <dbReference type="PROSITE" id="PS50045"/>
    </source>
</evidence>
<evidence type="ECO:0000256" key="5">
    <source>
        <dbReference type="ARBA" id="ARBA00023163"/>
    </source>
</evidence>
<dbReference type="InterPro" id="IPR003593">
    <property type="entry name" value="AAA+_ATPase"/>
</dbReference>
<dbReference type="GO" id="GO:0043565">
    <property type="term" value="F:sequence-specific DNA binding"/>
    <property type="evidence" value="ECO:0007669"/>
    <property type="project" value="InterPro"/>
</dbReference>
<dbReference type="InterPro" id="IPR025662">
    <property type="entry name" value="Sigma_54_int_dom_ATP-bd_1"/>
</dbReference>
<accession>A0A0B9GAY8</accession>